<keyword evidence="8" id="KW-1185">Reference proteome</keyword>
<dbReference type="PANTHER" id="PTHR31314">
    <property type="entry name" value="MYB FAMILY TRANSCRIPTION FACTOR PHL7-LIKE"/>
    <property type="match status" value="1"/>
</dbReference>
<dbReference type="InterPro" id="IPR006447">
    <property type="entry name" value="Myb_dom_plants"/>
</dbReference>
<evidence type="ECO:0000259" key="6">
    <source>
        <dbReference type="PROSITE" id="PS51294"/>
    </source>
</evidence>
<reference evidence="7 8" key="3">
    <citation type="submission" date="2019-11" db="EMBL/GenBank/DDBJ databases">
        <title>A de novo genome assembly of a pear dwarfing rootstock.</title>
        <authorList>
            <person name="Wang F."/>
            <person name="Wang J."/>
            <person name="Li S."/>
            <person name="Zhang Y."/>
            <person name="Fang M."/>
            <person name="Ma L."/>
            <person name="Zhao Y."/>
            <person name="Jiang S."/>
        </authorList>
    </citation>
    <scope>NUCLEOTIDE SEQUENCE [LARGE SCALE GENOMIC DNA]</scope>
    <source>
        <strain evidence="7">S2</strain>
        <tissue evidence="7">Leaf</tissue>
    </source>
</reference>
<accession>A0A5N5EZN1</accession>
<reference evidence="8" key="2">
    <citation type="submission" date="2019-10" db="EMBL/GenBank/DDBJ databases">
        <title>A de novo genome assembly of a pear dwarfing rootstock.</title>
        <authorList>
            <person name="Wang F."/>
            <person name="Wang J."/>
            <person name="Li S."/>
            <person name="Zhang Y."/>
            <person name="Fang M."/>
            <person name="Ma L."/>
            <person name="Zhao Y."/>
            <person name="Jiang S."/>
        </authorList>
    </citation>
    <scope>NUCLEOTIDE SEQUENCE [LARGE SCALE GENOMIC DNA]</scope>
</reference>
<dbReference type="OrthoDB" id="551907at2759"/>
<feature type="region of interest" description="Disordered" evidence="5">
    <location>
        <begin position="348"/>
        <end position="373"/>
    </location>
</feature>
<dbReference type="SUPFAM" id="SSF46689">
    <property type="entry name" value="Homeodomain-like"/>
    <property type="match status" value="1"/>
</dbReference>
<feature type="region of interest" description="Disordered" evidence="5">
    <location>
        <begin position="1"/>
        <end position="68"/>
    </location>
</feature>
<dbReference type="InterPro" id="IPR017930">
    <property type="entry name" value="Myb_dom"/>
</dbReference>
<reference evidence="7 8" key="1">
    <citation type="submission" date="2019-09" db="EMBL/GenBank/DDBJ databases">
        <authorList>
            <person name="Ou C."/>
        </authorList>
    </citation>
    <scope>NUCLEOTIDE SEQUENCE [LARGE SCALE GENOMIC DNA]</scope>
    <source>
        <strain evidence="7">S2</strain>
        <tissue evidence="7">Leaf</tissue>
    </source>
</reference>
<dbReference type="Gene3D" id="1.10.10.60">
    <property type="entry name" value="Homeodomain-like"/>
    <property type="match status" value="1"/>
</dbReference>
<feature type="compositionally biased region" description="Basic and acidic residues" evidence="5">
    <location>
        <begin position="349"/>
        <end position="361"/>
    </location>
</feature>
<dbReference type="InterPro" id="IPR046955">
    <property type="entry name" value="PHR1-like"/>
</dbReference>
<dbReference type="PANTHER" id="PTHR31314:SF164">
    <property type="entry name" value="HTH MYB-TYPE DOMAIN-CONTAINING PROTEIN"/>
    <property type="match status" value="1"/>
</dbReference>
<dbReference type="NCBIfam" id="TIGR01557">
    <property type="entry name" value="myb_SHAQKYF"/>
    <property type="match status" value="1"/>
</dbReference>
<keyword evidence="3" id="KW-0804">Transcription</keyword>
<dbReference type="PROSITE" id="PS51294">
    <property type="entry name" value="HTH_MYB"/>
    <property type="match status" value="1"/>
</dbReference>
<comment type="caution">
    <text evidence="7">The sequence shown here is derived from an EMBL/GenBank/DDBJ whole genome shotgun (WGS) entry which is preliminary data.</text>
</comment>
<dbReference type="EMBL" id="SMOL01000781">
    <property type="protein sequence ID" value="KAB2596329.1"/>
    <property type="molecule type" value="Genomic_DNA"/>
</dbReference>
<evidence type="ECO:0000256" key="3">
    <source>
        <dbReference type="ARBA" id="ARBA00023163"/>
    </source>
</evidence>
<dbReference type="GO" id="GO:0003677">
    <property type="term" value="F:DNA binding"/>
    <property type="evidence" value="ECO:0007669"/>
    <property type="project" value="InterPro"/>
</dbReference>
<organism evidence="7 8">
    <name type="scientific">Pyrus ussuriensis x Pyrus communis</name>
    <dbReference type="NCBI Taxonomy" id="2448454"/>
    <lineage>
        <taxon>Eukaryota</taxon>
        <taxon>Viridiplantae</taxon>
        <taxon>Streptophyta</taxon>
        <taxon>Embryophyta</taxon>
        <taxon>Tracheophyta</taxon>
        <taxon>Spermatophyta</taxon>
        <taxon>Magnoliopsida</taxon>
        <taxon>eudicotyledons</taxon>
        <taxon>Gunneridae</taxon>
        <taxon>Pentapetalae</taxon>
        <taxon>rosids</taxon>
        <taxon>fabids</taxon>
        <taxon>Rosales</taxon>
        <taxon>Rosaceae</taxon>
        <taxon>Amygdaloideae</taxon>
        <taxon>Maleae</taxon>
        <taxon>Pyrus</taxon>
    </lineage>
</organism>
<dbReference type="FunFam" id="1.10.10.60:FF:000002">
    <property type="entry name" value="Myb family transcription factor"/>
    <property type="match status" value="1"/>
</dbReference>
<name>A0A5N5EZN1_9ROSA</name>
<dbReference type="Proteomes" id="UP000327157">
    <property type="component" value="Chromosome 7"/>
</dbReference>
<evidence type="ECO:0000256" key="4">
    <source>
        <dbReference type="ARBA" id="ARBA00023242"/>
    </source>
</evidence>
<sequence length="373" mass="41737">MKSESTSIEEVSKSSPSTSKKEYYHEDDKGEEDEVDEDGLRLRNNGDSSSNSTIEENHEKKGASGSVRQYVRSKTSRLRWTPDLHLCFVRAVERLGGQERATPKLVLQLMNVKGLSIAHVKSHLQMYRSKKTEDPNQVLTDQAGFFMEGGDNQLYNLTQLSMLQSFNRWPSSGLRYGANGHSSWRGRHHQIYSPYSSSRTTALLDHNTRNIGLYGSVAERILGSNNNNIMTTSVNQLYTNLPSPTHGQTTWRRNRDELCQTMIHRSCQDHHSWTAAIRDHQGQNMLKRKDLDTDNCDLDLNLSLKVPPKHDHGFGKGLQCGGDNHQKLLMGCSLSLTLSSSSSSKLGVKKLEGTGHGDGKHGKNMASTLDLTL</sequence>
<dbReference type="InterPro" id="IPR001005">
    <property type="entry name" value="SANT/Myb"/>
</dbReference>
<keyword evidence="2" id="KW-0805">Transcription regulation</keyword>
<feature type="domain" description="HTH myb-type" evidence="6">
    <location>
        <begin position="72"/>
        <end position="132"/>
    </location>
</feature>
<evidence type="ECO:0000313" key="8">
    <source>
        <dbReference type="Proteomes" id="UP000327157"/>
    </source>
</evidence>
<feature type="compositionally biased region" description="Polar residues" evidence="5">
    <location>
        <begin position="1"/>
        <end position="18"/>
    </location>
</feature>
<dbReference type="GO" id="GO:0003700">
    <property type="term" value="F:DNA-binding transcription factor activity"/>
    <property type="evidence" value="ECO:0007669"/>
    <property type="project" value="InterPro"/>
</dbReference>
<evidence type="ECO:0000313" key="7">
    <source>
        <dbReference type="EMBL" id="KAB2596329.1"/>
    </source>
</evidence>
<dbReference type="Pfam" id="PF00249">
    <property type="entry name" value="Myb_DNA-binding"/>
    <property type="match status" value="1"/>
</dbReference>
<feature type="compositionally biased region" description="Basic and acidic residues" evidence="5">
    <location>
        <begin position="19"/>
        <end position="28"/>
    </location>
</feature>
<dbReference type="AlphaFoldDB" id="A0A5N5EZN1"/>
<feature type="compositionally biased region" description="Polar residues" evidence="5">
    <location>
        <begin position="45"/>
        <end position="54"/>
    </location>
</feature>
<gene>
    <name evidence="7" type="ORF">D8674_031779</name>
</gene>
<proteinExistence type="predicted"/>
<keyword evidence="4" id="KW-0539">Nucleus</keyword>
<evidence type="ECO:0000256" key="5">
    <source>
        <dbReference type="SAM" id="MobiDB-lite"/>
    </source>
</evidence>
<protein>
    <recommendedName>
        <fullName evidence="6">HTH myb-type domain-containing protein</fullName>
    </recommendedName>
</protein>
<evidence type="ECO:0000256" key="2">
    <source>
        <dbReference type="ARBA" id="ARBA00023015"/>
    </source>
</evidence>
<dbReference type="GO" id="GO:0005634">
    <property type="term" value="C:nucleus"/>
    <property type="evidence" value="ECO:0007669"/>
    <property type="project" value="UniProtKB-SubCell"/>
</dbReference>
<comment type="subcellular location">
    <subcellularLocation>
        <location evidence="1">Nucleus</location>
    </subcellularLocation>
</comment>
<evidence type="ECO:0000256" key="1">
    <source>
        <dbReference type="ARBA" id="ARBA00004123"/>
    </source>
</evidence>
<dbReference type="InterPro" id="IPR009057">
    <property type="entry name" value="Homeodomain-like_sf"/>
</dbReference>